<name>A0A1F6PGD2_9BACT</name>
<dbReference type="InterPro" id="IPR013216">
    <property type="entry name" value="Methyltransf_11"/>
</dbReference>
<dbReference type="SUPFAM" id="SSF53335">
    <property type="entry name" value="S-adenosyl-L-methionine-dependent methyltransferases"/>
    <property type="match status" value="1"/>
</dbReference>
<evidence type="ECO:0000259" key="1">
    <source>
        <dbReference type="Pfam" id="PF08241"/>
    </source>
</evidence>
<accession>A0A1F6PGD2</accession>
<reference evidence="2 3" key="1">
    <citation type="journal article" date="2016" name="Nat. Commun.">
        <title>Thousands of microbial genomes shed light on interconnected biogeochemical processes in an aquifer system.</title>
        <authorList>
            <person name="Anantharaman K."/>
            <person name="Brown C.T."/>
            <person name="Hug L.A."/>
            <person name="Sharon I."/>
            <person name="Castelle C.J."/>
            <person name="Probst A.J."/>
            <person name="Thomas B.C."/>
            <person name="Singh A."/>
            <person name="Wilkins M.J."/>
            <person name="Karaoz U."/>
            <person name="Brodie E.L."/>
            <person name="Williams K.H."/>
            <person name="Hubbard S.S."/>
            <person name="Banfield J.F."/>
        </authorList>
    </citation>
    <scope>NUCLEOTIDE SEQUENCE [LARGE SCALE GENOMIC DNA]</scope>
</reference>
<dbReference type="STRING" id="1798709.A2538_01355"/>
<proteinExistence type="predicted"/>
<gene>
    <name evidence="2" type="ORF">A2538_01355</name>
</gene>
<sequence length="195" mass="21573">MITREKVRPKKVVLEIGSGHAPAPFKKDGVAISHDVAEYIAGDISEDNIEIAQEDLEDLKRERVGDGFEKMRVVQLDARDLKLPDNSVDEVLCNNLVTVIKFPVEMAMDATEKKLLHAESLGKALKEFFRVLKKDGILKISETIDPAAFLQYYGSVANFVDMVSSVSDLEFVSSVGEEQVSSGVDRASLSIIFKK</sequence>
<comment type="caution">
    <text evidence="2">The sequence shown here is derived from an EMBL/GenBank/DDBJ whole genome shotgun (WGS) entry which is preliminary data.</text>
</comment>
<dbReference type="CDD" id="cd02440">
    <property type="entry name" value="AdoMet_MTases"/>
    <property type="match status" value="1"/>
</dbReference>
<evidence type="ECO:0000313" key="3">
    <source>
        <dbReference type="Proteomes" id="UP000178254"/>
    </source>
</evidence>
<dbReference type="Proteomes" id="UP000178254">
    <property type="component" value="Unassembled WGS sequence"/>
</dbReference>
<dbReference type="EMBL" id="MFRE01000001">
    <property type="protein sequence ID" value="OGH95232.1"/>
    <property type="molecule type" value="Genomic_DNA"/>
</dbReference>
<protein>
    <recommendedName>
        <fullName evidence="1">Methyltransferase type 11 domain-containing protein</fullName>
    </recommendedName>
</protein>
<dbReference type="AlphaFoldDB" id="A0A1F6PGD2"/>
<feature type="domain" description="Methyltransferase type 11" evidence="1">
    <location>
        <begin position="29"/>
        <end position="138"/>
    </location>
</feature>
<dbReference type="Gene3D" id="3.40.50.150">
    <property type="entry name" value="Vaccinia Virus protein VP39"/>
    <property type="match status" value="1"/>
</dbReference>
<dbReference type="GO" id="GO:0008757">
    <property type="term" value="F:S-adenosylmethionine-dependent methyltransferase activity"/>
    <property type="evidence" value="ECO:0007669"/>
    <property type="project" value="InterPro"/>
</dbReference>
<organism evidence="2 3">
    <name type="scientific">Candidatus Magasanikbacteria bacterium RIFOXYD2_FULL_41_14</name>
    <dbReference type="NCBI Taxonomy" id="1798709"/>
    <lineage>
        <taxon>Bacteria</taxon>
        <taxon>Candidatus Magasanikiibacteriota</taxon>
    </lineage>
</organism>
<dbReference type="InterPro" id="IPR029063">
    <property type="entry name" value="SAM-dependent_MTases_sf"/>
</dbReference>
<dbReference type="Pfam" id="PF08241">
    <property type="entry name" value="Methyltransf_11"/>
    <property type="match status" value="1"/>
</dbReference>
<evidence type="ECO:0000313" key="2">
    <source>
        <dbReference type="EMBL" id="OGH95232.1"/>
    </source>
</evidence>